<organism evidence="9 10">
    <name type="scientific">Clathrus columnatus</name>
    <dbReference type="NCBI Taxonomy" id="1419009"/>
    <lineage>
        <taxon>Eukaryota</taxon>
        <taxon>Fungi</taxon>
        <taxon>Dikarya</taxon>
        <taxon>Basidiomycota</taxon>
        <taxon>Agaricomycotina</taxon>
        <taxon>Agaricomycetes</taxon>
        <taxon>Phallomycetidae</taxon>
        <taxon>Phallales</taxon>
        <taxon>Clathraceae</taxon>
        <taxon>Clathrus</taxon>
    </lineage>
</organism>
<comment type="similarity">
    <text evidence="2">Belongs to the CBF/MAK21 family.</text>
</comment>
<comment type="subcellular location">
    <subcellularLocation>
        <location evidence="1">Nucleus</location>
        <location evidence="1">Nucleolus</location>
    </subcellularLocation>
</comment>
<keyword evidence="3 5" id="KW-0175">Coiled coil</keyword>
<evidence type="ECO:0000256" key="2">
    <source>
        <dbReference type="ARBA" id="ARBA00007797"/>
    </source>
</evidence>
<evidence type="ECO:0000256" key="6">
    <source>
        <dbReference type="SAM" id="MobiDB-lite"/>
    </source>
</evidence>
<evidence type="ECO:0000259" key="7">
    <source>
        <dbReference type="Pfam" id="PF03914"/>
    </source>
</evidence>
<comment type="caution">
    <text evidence="9">The sequence shown here is derived from an EMBL/GenBank/DDBJ whole genome shotgun (WGS) entry which is preliminary data.</text>
</comment>
<evidence type="ECO:0000256" key="5">
    <source>
        <dbReference type="SAM" id="Coils"/>
    </source>
</evidence>
<keyword evidence="10" id="KW-1185">Reference proteome</keyword>
<feature type="domain" description="CCAAT-binding factor" evidence="7">
    <location>
        <begin position="430"/>
        <end position="583"/>
    </location>
</feature>
<evidence type="ECO:0000256" key="3">
    <source>
        <dbReference type="ARBA" id="ARBA00023054"/>
    </source>
</evidence>
<gene>
    <name evidence="9" type="ORF">Clacol_006459</name>
</gene>
<evidence type="ECO:0000256" key="4">
    <source>
        <dbReference type="ARBA" id="ARBA00023242"/>
    </source>
</evidence>
<dbReference type="Pfam" id="PF03914">
    <property type="entry name" value="CBF"/>
    <property type="match status" value="1"/>
</dbReference>
<evidence type="ECO:0000256" key="1">
    <source>
        <dbReference type="ARBA" id="ARBA00004604"/>
    </source>
</evidence>
<protein>
    <recommendedName>
        <fullName evidence="11">Nucleolar complex-associated protein 3</fullName>
    </recommendedName>
</protein>
<dbReference type="Pfam" id="PF07540">
    <property type="entry name" value="NOC3p"/>
    <property type="match status" value="1"/>
</dbReference>
<dbReference type="PANTHER" id="PTHR14428">
    <property type="entry name" value="NUCLEOLAR COMPLEX PROTEIN 3"/>
    <property type="match status" value="1"/>
</dbReference>
<evidence type="ECO:0000259" key="8">
    <source>
        <dbReference type="Pfam" id="PF07540"/>
    </source>
</evidence>
<evidence type="ECO:0000313" key="10">
    <source>
        <dbReference type="Proteomes" id="UP001050691"/>
    </source>
</evidence>
<feature type="coiled-coil region" evidence="5">
    <location>
        <begin position="324"/>
        <end position="358"/>
    </location>
</feature>
<feature type="compositionally biased region" description="Basic residues" evidence="6">
    <location>
        <begin position="306"/>
        <end position="322"/>
    </location>
</feature>
<feature type="region of interest" description="Disordered" evidence="6">
    <location>
        <begin position="85"/>
        <end position="105"/>
    </location>
</feature>
<sequence length="599" mass="67364">MSKVRPAAKQNVTPVLLSDDEISDLDSLSETDSTGSHMINDEEFQSDILEQAYESKSQIATTTKQEGTIPKLPIKLSDGRIVKTGNHIVPEGNQSDEDLSDYSDTENSFHASHQVEDVATGARFGRPAVTAVLDISSAPLRIQTAKEEIAKICQDILADPENSLGLLRRLHSFALRHVSSINNPQAVENDPLIRRLAMISELAVLKDIIPGYRIRPLTDAEKKEKMLEMCSKTLITVFRADQDGTVSLEIVRMMNRMIKERHFMIHPNVLSCLLHLRLKSDLNGVRASETKAEKEDQKGMSLSKVDRKRAKGKKVAQPHLSKKTRKVIKERKEIEEQLRDAEAEIDQEDKANMQTETLKLLFVLYFRILKLPTWSPLLCPALEGISRHAHMVNIDFFKDLMDVLKNLISRSSETHTNQNLSVESILQYKLLCVVTAFELLMGQGEALNIDLKDFYFHLYNLIIPVSLTTPPPQATGRPMIDTLFKGLGLAFPARSTGARTPTRAAAFAKRLLSACLLFPPSGVMKTLKFIEGLISNEPKLMALFSTDDRNVNGLYRPDIDEPELCNPFATSFWELTYLANAYQDKDIRRKAQMILDLNV</sequence>
<evidence type="ECO:0008006" key="11">
    <source>
        <dbReference type="Google" id="ProtNLM"/>
    </source>
</evidence>
<proteinExistence type="inferred from homology"/>
<feature type="region of interest" description="Disordered" evidence="6">
    <location>
        <begin position="287"/>
        <end position="322"/>
    </location>
</feature>
<dbReference type="InterPro" id="IPR011501">
    <property type="entry name" value="Noc3_N"/>
</dbReference>
<dbReference type="AlphaFoldDB" id="A0AAV5AGG1"/>
<feature type="compositionally biased region" description="Acidic residues" evidence="6">
    <location>
        <begin position="94"/>
        <end position="104"/>
    </location>
</feature>
<dbReference type="Proteomes" id="UP001050691">
    <property type="component" value="Unassembled WGS sequence"/>
</dbReference>
<feature type="compositionally biased region" description="Basic and acidic residues" evidence="6">
    <location>
        <begin position="288"/>
        <end position="298"/>
    </location>
</feature>
<reference evidence="9" key="1">
    <citation type="submission" date="2021-10" db="EMBL/GenBank/DDBJ databases">
        <title>De novo Genome Assembly of Clathrus columnatus (Basidiomycota, Fungi) Using Illumina and Nanopore Sequence Data.</title>
        <authorList>
            <person name="Ogiso-Tanaka E."/>
            <person name="Itagaki H."/>
            <person name="Hosoya T."/>
            <person name="Hosaka K."/>
        </authorList>
    </citation>
    <scope>NUCLEOTIDE SEQUENCE</scope>
    <source>
        <strain evidence="9">MO-923</strain>
    </source>
</reference>
<feature type="region of interest" description="Disordered" evidence="6">
    <location>
        <begin position="1"/>
        <end position="39"/>
    </location>
</feature>
<dbReference type="InterPro" id="IPR005612">
    <property type="entry name" value="CCAAT-binding_factor"/>
</dbReference>
<accession>A0AAV5AGG1</accession>
<feature type="compositionally biased region" description="Acidic residues" evidence="6">
    <location>
        <begin position="18"/>
        <end position="29"/>
    </location>
</feature>
<dbReference type="EMBL" id="BPWL01000007">
    <property type="protein sequence ID" value="GJJ12218.1"/>
    <property type="molecule type" value="Genomic_DNA"/>
</dbReference>
<dbReference type="PANTHER" id="PTHR14428:SF5">
    <property type="entry name" value="NUCLEOLAR COMPLEX PROTEIN 3 HOMOLOG"/>
    <property type="match status" value="1"/>
</dbReference>
<dbReference type="GO" id="GO:0003682">
    <property type="term" value="F:chromatin binding"/>
    <property type="evidence" value="ECO:0007669"/>
    <property type="project" value="TreeGrafter"/>
</dbReference>
<name>A0AAV5AGG1_9AGAM</name>
<dbReference type="InterPro" id="IPR016903">
    <property type="entry name" value="Nucleolar_cplx-assoc_3"/>
</dbReference>
<feature type="domain" description="Nucleolar complex-associated protein 3 N-terminal" evidence="8">
    <location>
        <begin position="145"/>
        <end position="231"/>
    </location>
</feature>
<dbReference type="GO" id="GO:0006270">
    <property type="term" value="P:DNA replication initiation"/>
    <property type="evidence" value="ECO:0007669"/>
    <property type="project" value="TreeGrafter"/>
</dbReference>
<dbReference type="GO" id="GO:0005730">
    <property type="term" value="C:nucleolus"/>
    <property type="evidence" value="ECO:0007669"/>
    <property type="project" value="UniProtKB-SubCell"/>
</dbReference>
<keyword evidence="4" id="KW-0539">Nucleus</keyword>
<evidence type="ECO:0000313" key="9">
    <source>
        <dbReference type="EMBL" id="GJJ12218.1"/>
    </source>
</evidence>